<accession>A0A7H9HQ79</accession>
<dbReference type="EMBL" id="CP059268">
    <property type="protein sequence ID" value="QLQ78797.1"/>
    <property type="molecule type" value="Genomic_DNA"/>
</dbReference>
<dbReference type="GO" id="GO:0006401">
    <property type="term" value="P:RNA catabolic process"/>
    <property type="evidence" value="ECO:0007669"/>
    <property type="project" value="InterPro"/>
</dbReference>
<evidence type="ECO:0000313" key="1">
    <source>
        <dbReference type="EMBL" id="QLQ78797.1"/>
    </source>
</evidence>
<gene>
    <name evidence="1" type="ORF">HG537_0B01450</name>
</gene>
<dbReference type="OrthoDB" id="4067302at2759"/>
<organism evidence="1 2">
    <name type="scientific">Torulaspora globosa</name>
    <dbReference type="NCBI Taxonomy" id="48254"/>
    <lineage>
        <taxon>Eukaryota</taxon>
        <taxon>Fungi</taxon>
        <taxon>Dikarya</taxon>
        <taxon>Ascomycota</taxon>
        <taxon>Saccharomycotina</taxon>
        <taxon>Saccharomycetes</taxon>
        <taxon>Saccharomycetales</taxon>
        <taxon>Saccharomycetaceae</taxon>
        <taxon>Torulaspora</taxon>
    </lineage>
</organism>
<reference evidence="1 2" key="1">
    <citation type="submission" date="2020-06" db="EMBL/GenBank/DDBJ databases">
        <title>The yeast mating-type switching endonuclease HO is a domesticated member of an unorthodox homing genetic element family.</title>
        <authorList>
            <person name="Coughlan A.Y."/>
            <person name="Lombardi L."/>
            <person name="Braun-Galleani S."/>
            <person name="Martos A.R."/>
            <person name="Galeote V."/>
            <person name="Bigey F."/>
            <person name="Dequin S."/>
            <person name="Byrne K.P."/>
            <person name="Wolfe K.H."/>
        </authorList>
    </citation>
    <scope>NUCLEOTIDE SEQUENCE [LARGE SCALE GENOMIC DNA]</scope>
    <source>
        <strain evidence="1 2">CBS2947</strain>
    </source>
</reference>
<dbReference type="AlphaFoldDB" id="A0A7H9HQ79"/>
<dbReference type="InterPro" id="IPR013924">
    <property type="entry name" value="RNase_H2_suC"/>
</dbReference>
<evidence type="ECO:0000313" key="2">
    <source>
        <dbReference type="Proteomes" id="UP000510647"/>
    </source>
</evidence>
<proteinExistence type="predicted"/>
<sequence>MERKVDMSGDDETLPVYTAHLVPCKVRYSGPTAEFQDNFHMDSEHDKSLRKEVEQTDVSHVTYIRGRKIVGRQVFGSNEYRAFLMNSSSDASDELTMKPIATVSEVVNYERDGNESRLQEEITRLDELLELIEVIHG</sequence>
<dbReference type="Proteomes" id="UP000510647">
    <property type="component" value="Chromosome 2"/>
</dbReference>
<dbReference type="GO" id="GO:0032299">
    <property type="term" value="C:ribonuclease H2 complex"/>
    <property type="evidence" value="ECO:0007669"/>
    <property type="project" value="InterPro"/>
</dbReference>
<keyword evidence="2" id="KW-1185">Reference proteome</keyword>
<name>A0A7H9HQ79_9SACH</name>
<dbReference type="Pfam" id="PF08615">
    <property type="entry name" value="RNase_H2_suC"/>
    <property type="match status" value="1"/>
</dbReference>
<dbReference type="CDD" id="cd09271">
    <property type="entry name" value="RNase_H2-C"/>
    <property type="match status" value="1"/>
</dbReference>
<dbReference type="Gene3D" id="2.40.128.680">
    <property type="match status" value="1"/>
</dbReference>
<protein>
    <submittedName>
        <fullName evidence="1">Uncharacterized protein</fullName>
    </submittedName>
</protein>